<organism evidence="2 3">
    <name type="scientific">Aeromicrobium choanae</name>
    <dbReference type="NCBI Taxonomy" id="1736691"/>
    <lineage>
        <taxon>Bacteria</taxon>
        <taxon>Bacillati</taxon>
        <taxon>Actinomycetota</taxon>
        <taxon>Actinomycetes</taxon>
        <taxon>Propionibacteriales</taxon>
        <taxon>Nocardioidaceae</taxon>
        <taxon>Aeromicrobium</taxon>
    </lineage>
</organism>
<name>A0A1T4Z663_9ACTN</name>
<evidence type="ECO:0000313" key="3">
    <source>
        <dbReference type="Proteomes" id="UP000191040"/>
    </source>
</evidence>
<sequence>MRRSTMVPGLLGAVLLVGGVAAPASAQTVTRNDPSGDAPARIDITKVRYSHESDRVRVAAKIPELGKSGTADFLVSRHEIFEAGYVVRIRQHKGQPAKVSLLYYDHFDLKKRTCKGISGSWGPQVVRLKVPRSCLKGHATKYVSTQFVLSFGAGGEQFDEAPMVKRLRRS</sequence>
<dbReference type="OrthoDB" id="3827597at2"/>
<feature type="chain" id="PRO_5012933648" evidence="1">
    <location>
        <begin position="27"/>
        <end position="170"/>
    </location>
</feature>
<proteinExistence type="predicted"/>
<evidence type="ECO:0000313" key="2">
    <source>
        <dbReference type="EMBL" id="SKB09522.1"/>
    </source>
</evidence>
<dbReference type="Proteomes" id="UP000191040">
    <property type="component" value="Chromosome I"/>
</dbReference>
<dbReference type="EMBL" id="LT796768">
    <property type="protein sequence ID" value="SKB09522.1"/>
    <property type="molecule type" value="Genomic_DNA"/>
</dbReference>
<keyword evidence="1" id="KW-0732">Signal</keyword>
<keyword evidence="3" id="KW-1185">Reference proteome</keyword>
<feature type="signal peptide" evidence="1">
    <location>
        <begin position="1"/>
        <end position="26"/>
    </location>
</feature>
<reference evidence="3" key="1">
    <citation type="submission" date="2017-02" db="EMBL/GenBank/DDBJ databases">
        <authorList>
            <person name="Varghese N."/>
            <person name="Submissions S."/>
        </authorList>
    </citation>
    <scope>NUCLEOTIDE SEQUENCE [LARGE SCALE GENOMIC DNA]</scope>
    <source>
        <strain evidence="3">9H-4</strain>
    </source>
</reference>
<protein>
    <submittedName>
        <fullName evidence="2">Uncharacterized protein</fullName>
    </submittedName>
</protein>
<gene>
    <name evidence="2" type="ORF">SAMN06295964_2735</name>
</gene>
<accession>A0A1T4Z663</accession>
<dbReference type="AlphaFoldDB" id="A0A1T4Z663"/>
<dbReference type="STRING" id="1736691.SAMN06295964_2735"/>
<evidence type="ECO:0000256" key="1">
    <source>
        <dbReference type="SAM" id="SignalP"/>
    </source>
</evidence>
<dbReference type="RefSeq" id="WP_153303026.1">
    <property type="nucleotide sequence ID" value="NZ_LT796768.1"/>
</dbReference>